<accession>A0A5B7JFW1</accession>
<protein>
    <submittedName>
        <fullName evidence="1">Uncharacterized protein</fullName>
    </submittedName>
</protein>
<dbReference type="EMBL" id="VSRR010100861">
    <property type="protein sequence ID" value="MPC95052.1"/>
    <property type="molecule type" value="Genomic_DNA"/>
</dbReference>
<name>A0A5B7JFW1_PORTR</name>
<dbReference type="Proteomes" id="UP000324222">
    <property type="component" value="Unassembled WGS sequence"/>
</dbReference>
<reference evidence="1 2" key="1">
    <citation type="submission" date="2019-05" db="EMBL/GenBank/DDBJ databases">
        <title>Another draft genome of Portunus trituberculatus and its Hox gene families provides insights of decapod evolution.</title>
        <authorList>
            <person name="Jeong J.-H."/>
            <person name="Song I."/>
            <person name="Kim S."/>
            <person name="Choi T."/>
            <person name="Kim D."/>
            <person name="Ryu S."/>
            <person name="Kim W."/>
        </authorList>
    </citation>
    <scope>NUCLEOTIDE SEQUENCE [LARGE SCALE GENOMIC DNA]</scope>
    <source>
        <tissue evidence="1">Muscle</tissue>
    </source>
</reference>
<dbReference type="AlphaFoldDB" id="A0A5B7JFW1"/>
<organism evidence="1 2">
    <name type="scientific">Portunus trituberculatus</name>
    <name type="common">Swimming crab</name>
    <name type="synonym">Neptunus trituberculatus</name>
    <dbReference type="NCBI Taxonomy" id="210409"/>
    <lineage>
        <taxon>Eukaryota</taxon>
        <taxon>Metazoa</taxon>
        <taxon>Ecdysozoa</taxon>
        <taxon>Arthropoda</taxon>
        <taxon>Crustacea</taxon>
        <taxon>Multicrustacea</taxon>
        <taxon>Malacostraca</taxon>
        <taxon>Eumalacostraca</taxon>
        <taxon>Eucarida</taxon>
        <taxon>Decapoda</taxon>
        <taxon>Pleocyemata</taxon>
        <taxon>Brachyura</taxon>
        <taxon>Eubrachyura</taxon>
        <taxon>Portunoidea</taxon>
        <taxon>Portunidae</taxon>
        <taxon>Portuninae</taxon>
        <taxon>Portunus</taxon>
    </lineage>
</organism>
<comment type="caution">
    <text evidence="1">The sequence shown here is derived from an EMBL/GenBank/DDBJ whole genome shotgun (WGS) entry which is preliminary data.</text>
</comment>
<proteinExistence type="predicted"/>
<gene>
    <name evidence="1" type="ORF">E2C01_090247</name>
</gene>
<sequence length="87" mass="9439">MNLRNSIASRISARKRDTVLVEFPAKNGRIVSTAEDAPITNISPLATLLKKDVSNLGAAADPHRSELTPDLLPVIPTPMRVLRLDPT</sequence>
<evidence type="ECO:0000313" key="1">
    <source>
        <dbReference type="EMBL" id="MPC95052.1"/>
    </source>
</evidence>
<evidence type="ECO:0000313" key="2">
    <source>
        <dbReference type="Proteomes" id="UP000324222"/>
    </source>
</evidence>
<keyword evidence="2" id="KW-1185">Reference proteome</keyword>